<evidence type="ECO:0000313" key="3">
    <source>
        <dbReference type="EMBL" id="MDT4287564.1"/>
    </source>
</evidence>
<gene>
    <name evidence="4" type="ORF">CV019_07015</name>
    <name evidence="3" type="ORF">RO950_11300</name>
</gene>
<dbReference type="GO" id="GO:0005524">
    <property type="term" value="F:ATP binding"/>
    <property type="evidence" value="ECO:0007669"/>
    <property type="project" value="UniProtKB-KW"/>
</dbReference>
<organism evidence="4 5">
    <name type="scientific">Staphylococcus haemolyticus</name>
    <dbReference type="NCBI Taxonomy" id="1283"/>
    <lineage>
        <taxon>Bacteria</taxon>
        <taxon>Bacillati</taxon>
        <taxon>Bacillota</taxon>
        <taxon>Bacilli</taxon>
        <taxon>Bacillales</taxon>
        <taxon>Staphylococcaceae</taxon>
        <taxon>Staphylococcus</taxon>
    </lineage>
</organism>
<dbReference type="GeneID" id="93780467"/>
<name>A0A2A1K7B8_STAHA</name>
<dbReference type="EMBL" id="PGWX01000290">
    <property type="protein sequence ID" value="PPJ74762.1"/>
    <property type="molecule type" value="Genomic_DNA"/>
</dbReference>
<dbReference type="PANTHER" id="PTHR46743">
    <property type="entry name" value="TEICHOIC ACIDS EXPORT ATP-BINDING PROTEIN TAGH"/>
    <property type="match status" value="1"/>
</dbReference>
<keyword evidence="6" id="KW-1185">Reference proteome</keyword>
<comment type="caution">
    <text evidence="4">The sequence shown here is derived from an EMBL/GenBank/DDBJ whole genome shotgun (WGS) entry which is preliminary data.</text>
</comment>
<dbReference type="Gene3D" id="3.40.50.300">
    <property type="entry name" value="P-loop containing nucleotide triphosphate hydrolases"/>
    <property type="match status" value="1"/>
</dbReference>
<reference evidence="3 6" key="2">
    <citation type="submission" date="2023-08" db="EMBL/GenBank/DDBJ databases">
        <title>Genomic surveillance of Staphylococcus haemolyticus neonatal outbreak in southern France.</title>
        <authorList>
            <person name="Magnan C."/>
            <person name="Morsli M."/>
            <person name="Thiery B."/>
            <person name="Salipante F."/>
            <person name="Attar J."/>
            <person name="Massimo D.M."/>
            <person name="Ory J."/>
            <person name="Pantel A."/>
            <person name="Lavigne J.-P."/>
        </authorList>
    </citation>
    <scope>NUCLEOTIDE SEQUENCE [LARGE SCALE GENOMIC DNA]</scope>
    <source>
        <strain evidence="3 6">NSH026</strain>
    </source>
</reference>
<evidence type="ECO:0000313" key="4">
    <source>
        <dbReference type="EMBL" id="PPJ74762.1"/>
    </source>
</evidence>
<reference evidence="4 5" key="1">
    <citation type="submission" date="2017-11" db="EMBL/GenBank/DDBJ databases">
        <authorList>
            <person name="Founou R.C."/>
            <person name="Founou L."/>
            <person name="Allam M."/>
            <person name="Ismail A."/>
            <person name="Essack S.Y."/>
        </authorList>
    </citation>
    <scope>NUCLEOTIDE SEQUENCE [LARGE SCALE GENOMIC DNA]</scope>
    <source>
        <strain evidence="4 5">G811N2B1</strain>
    </source>
</reference>
<sequence>MGSSIVLKMLNVTHYYRSKKNRKWYLPFGYAAEDIELNNISLHIYQGEALAIIGEPGASKTLLGRIIAGDIKPDRGKINKSVSTYYGDIKDKHLIHLTVRQYVKEIQRLFSYETTSHSVDQIIKFAHLDDKSTFNINMLSHSDFAQLILSIARVCRKELIILNHIIEHLDEDFLEKAKQLSKDYVNDNNSLVFIDNDLEKVEKVSNYVAWISHGQVRMEGSLNQVLPVFKEHEQDRMSIGNDEEQQNFDLDWKESRSRLPEMSYNFKRVERYRHAKVPDFVVRFWTILIASLICLAIVGALVVNNIGRFDVPIIEAQKKVENKDPFEEKLAYGIVLDDSITLNGDSNTKVPKYAFLTITGENSKKYRVNIDNQDYVVEKHKLQYFNPAALYESHSFKKLSPYMKSNYSNFVDYYNSHLHKKHDRVKKTLVPNKDSRYVVGVTQQPVEMLFNDQDKLTGFVFPIINKDELKDKYHINQDLWIVKSGDGYLIADMKNSKWIYIEL</sequence>
<dbReference type="AlphaFoldDB" id="A0A2A1K7B8"/>
<dbReference type="Pfam" id="PF22269">
    <property type="entry name" value="TagH_SH3-like"/>
    <property type="match status" value="1"/>
</dbReference>
<feature type="domain" description="ABC transporter" evidence="2">
    <location>
        <begin position="7"/>
        <end position="238"/>
    </location>
</feature>
<dbReference type="InterPro" id="IPR053990">
    <property type="entry name" value="TagH_C"/>
</dbReference>
<dbReference type="InterPro" id="IPR053989">
    <property type="entry name" value="TagH_SH3-like"/>
</dbReference>
<feature type="transmembrane region" description="Helical" evidence="1">
    <location>
        <begin position="280"/>
        <end position="303"/>
    </location>
</feature>
<dbReference type="InterPro" id="IPR050683">
    <property type="entry name" value="Bact_Polysacc_Export_ATP-bd"/>
</dbReference>
<dbReference type="KEGG" id="shh:ShL2_00974"/>
<dbReference type="PANTHER" id="PTHR46743:SF2">
    <property type="entry name" value="TEICHOIC ACIDS EXPORT ATP-BINDING PROTEIN TAGH"/>
    <property type="match status" value="1"/>
</dbReference>
<dbReference type="Proteomes" id="UP001269271">
    <property type="component" value="Unassembled WGS sequence"/>
</dbReference>
<dbReference type="InterPro" id="IPR027417">
    <property type="entry name" value="P-loop_NTPase"/>
</dbReference>
<dbReference type="EMBL" id="JAVSOO010000040">
    <property type="protein sequence ID" value="MDT4287564.1"/>
    <property type="molecule type" value="Genomic_DNA"/>
</dbReference>
<keyword evidence="1" id="KW-0472">Membrane</keyword>
<evidence type="ECO:0000256" key="1">
    <source>
        <dbReference type="SAM" id="Phobius"/>
    </source>
</evidence>
<dbReference type="Proteomes" id="UP000238153">
    <property type="component" value="Unassembled WGS sequence"/>
</dbReference>
<keyword evidence="4" id="KW-0067">ATP-binding</keyword>
<dbReference type="InterPro" id="IPR003439">
    <property type="entry name" value="ABC_transporter-like_ATP-bd"/>
</dbReference>
<accession>A0A2A1K7B8</accession>
<dbReference type="GO" id="GO:0016887">
    <property type="term" value="F:ATP hydrolysis activity"/>
    <property type="evidence" value="ECO:0007669"/>
    <property type="project" value="InterPro"/>
</dbReference>
<dbReference type="PROSITE" id="PS50893">
    <property type="entry name" value="ABC_TRANSPORTER_2"/>
    <property type="match status" value="1"/>
</dbReference>
<evidence type="ECO:0000313" key="6">
    <source>
        <dbReference type="Proteomes" id="UP001269271"/>
    </source>
</evidence>
<dbReference type="Pfam" id="PF00005">
    <property type="entry name" value="ABC_tran"/>
    <property type="match status" value="1"/>
</dbReference>
<dbReference type="OMA" id="CVDRINE"/>
<protein>
    <submittedName>
        <fullName evidence="3">ATP-binding cassette domain-containing protein</fullName>
    </submittedName>
    <submittedName>
        <fullName evidence="4">Teichoic acid ABC transporter ATP-binding protein</fullName>
    </submittedName>
</protein>
<dbReference type="STRING" id="1283.ShL2_00974"/>
<keyword evidence="4" id="KW-0547">Nucleotide-binding</keyword>
<keyword evidence="1" id="KW-0812">Transmembrane</keyword>
<proteinExistence type="predicted"/>
<evidence type="ECO:0000259" key="2">
    <source>
        <dbReference type="PROSITE" id="PS50893"/>
    </source>
</evidence>
<dbReference type="RefSeq" id="WP_011275392.1">
    <property type="nucleotide sequence ID" value="NZ_BKAY01000036.1"/>
</dbReference>
<keyword evidence="1" id="KW-1133">Transmembrane helix</keyword>
<evidence type="ECO:0000313" key="5">
    <source>
        <dbReference type="Proteomes" id="UP000238153"/>
    </source>
</evidence>
<dbReference type="SUPFAM" id="SSF52540">
    <property type="entry name" value="P-loop containing nucleoside triphosphate hydrolases"/>
    <property type="match status" value="1"/>
</dbReference>
<dbReference type="Pfam" id="PF22096">
    <property type="entry name" value="TagH_C"/>
    <property type="match status" value="1"/>
</dbReference>